<evidence type="ECO:0000313" key="2">
    <source>
        <dbReference type="Proteomes" id="UP000695022"/>
    </source>
</evidence>
<protein>
    <submittedName>
        <fullName evidence="3">NADH dehydrogenase [ubiquinone] 1 beta subcomplex subunit 8, mitochondrial-like</fullName>
    </submittedName>
</protein>
<dbReference type="RefSeq" id="XP_014678072.1">
    <property type="nucleotide sequence ID" value="XM_014822586.1"/>
</dbReference>
<dbReference type="Pfam" id="PF05821">
    <property type="entry name" value="NDUF_B8"/>
    <property type="match status" value="1"/>
</dbReference>
<dbReference type="PANTHER" id="PTHR12840">
    <property type="entry name" value="NADH-UBIQUINONE OXIDOREDUCTASE ASHI SUBUNIT"/>
    <property type="match status" value="1"/>
</dbReference>
<evidence type="ECO:0000313" key="3">
    <source>
        <dbReference type="RefSeq" id="XP_014678072.1"/>
    </source>
</evidence>
<sequence length="190" mass="21789">MAALIRAGFRLQCKAPRNLGILGAQPVRTGYWNKDWKPGPYPKTAEEREAAAKKYGMRPEDYDVYPDDGMGYGDYPKIEAVSGESRNPYYNWDYPYLRKDYGEPLHVDADLYGEDRINVSGKLRYSINQQFAALFGVVTVFGILFLLGQRYKLYQPLLPKQFPYGGLWVENGHDPATMPDITHYTFEPVE</sequence>
<organism evidence="2 3">
    <name type="scientific">Priapulus caudatus</name>
    <name type="common">Priapulid worm</name>
    <dbReference type="NCBI Taxonomy" id="37621"/>
    <lineage>
        <taxon>Eukaryota</taxon>
        <taxon>Metazoa</taxon>
        <taxon>Ecdysozoa</taxon>
        <taxon>Scalidophora</taxon>
        <taxon>Priapulida</taxon>
        <taxon>Priapulimorpha</taxon>
        <taxon>Priapulimorphida</taxon>
        <taxon>Priapulidae</taxon>
        <taxon>Priapulus</taxon>
    </lineage>
</organism>
<keyword evidence="1" id="KW-0472">Membrane</keyword>
<dbReference type="PANTHER" id="PTHR12840:SF1">
    <property type="entry name" value="NADH DEHYDROGENASE [UBIQUINONE] 1 BETA SUBCOMPLEX SUBUNIT 8, MITOCHONDRIAL"/>
    <property type="match status" value="1"/>
</dbReference>
<feature type="transmembrane region" description="Helical" evidence="1">
    <location>
        <begin position="131"/>
        <end position="148"/>
    </location>
</feature>
<proteinExistence type="predicted"/>
<gene>
    <name evidence="3" type="primary">LOC106817871</name>
</gene>
<keyword evidence="2" id="KW-1185">Reference proteome</keyword>
<accession>A0ABM1F0V1</accession>
<keyword evidence="1" id="KW-0812">Transmembrane</keyword>
<keyword evidence="1" id="KW-1133">Transmembrane helix</keyword>
<reference evidence="3" key="1">
    <citation type="submission" date="2025-08" db="UniProtKB">
        <authorList>
            <consortium name="RefSeq"/>
        </authorList>
    </citation>
    <scope>IDENTIFICATION</scope>
</reference>
<evidence type="ECO:0000256" key="1">
    <source>
        <dbReference type="SAM" id="Phobius"/>
    </source>
</evidence>
<dbReference type="InterPro" id="IPR008699">
    <property type="entry name" value="NDUFB8"/>
</dbReference>
<name>A0ABM1F0V1_PRICU</name>
<dbReference type="Proteomes" id="UP000695022">
    <property type="component" value="Unplaced"/>
</dbReference>
<dbReference type="GeneID" id="106817871"/>